<comment type="similarity">
    <text evidence="1 3">Belongs to the type-B carboxylesterase/lipase family.</text>
</comment>
<keyword evidence="2 3" id="KW-0378">Hydrolase</keyword>
<dbReference type="EMBL" id="CAJNNW010036502">
    <property type="protein sequence ID" value="CAE8734971.1"/>
    <property type="molecule type" value="Genomic_DNA"/>
</dbReference>
<protein>
    <recommendedName>
        <fullName evidence="3">Carboxylic ester hydrolase</fullName>
        <ecNumber evidence="3">3.1.1.-</ecNumber>
    </recommendedName>
</protein>
<name>A0A813LQM8_POLGL</name>
<dbReference type="InterPro" id="IPR019826">
    <property type="entry name" value="Carboxylesterase_B_AS"/>
</dbReference>
<dbReference type="Pfam" id="PF00135">
    <property type="entry name" value="COesterase"/>
    <property type="match status" value="1"/>
</dbReference>
<dbReference type="AlphaFoldDB" id="A0A813LQM8"/>
<evidence type="ECO:0000256" key="1">
    <source>
        <dbReference type="ARBA" id="ARBA00005964"/>
    </source>
</evidence>
<evidence type="ECO:0000313" key="5">
    <source>
        <dbReference type="EMBL" id="CAE8734971.1"/>
    </source>
</evidence>
<dbReference type="SUPFAM" id="SSF53474">
    <property type="entry name" value="alpha/beta-Hydrolases"/>
    <property type="match status" value="1"/>
</dbReference>
<dbReference type="InterPro" id="IPR029058">
    <property type="entry name" value="AB_hydrolase_fold"/>
</dbReference>
<evidence type="ECO:0000259" key="4">
    <source>
        <dbReference type="Pfam" id="PF00135"/>
    </source>
</evidence>
<dbReference type="InterPro" id="IPR050309">
    <property type="entry name" value="Type-B_Carboxylest/Lipase"/>
</dbReference>
<feature type="non-terminal residue" evidence="5">
    <location>
        <position position="377"/>
    </location>
</feature>
<dbReference type="GO" id="GO:0016787">
    <property type="term" value="F:hydrolase activity"/>
    <property type="evidence" value="ECO:0007669"/>
    <property type="project" value="UniProtKB-KW"/>
</dbReference>
<organism evidence="5 6">
    <name type="scientific">Polarella glacialis</name>
    <name type="common">Dinoflagellate</name>
    <dbReference type="NCBI Taxonomy" id="89957"/>
    <lineage>
        <taxon>Eukaryota</taxon>
        <taxon>Sar</taxon>
        <taxon>Alveolata</taxon>
        <taxon>Dinophyceae</taxon>
        <taxon>Suessiales</taxon>
        <taxon>Suessiaceae</taxon>
        <taxon>Polarella</taxon>
    </lineage>
</organism>
<comment type="caution">
    <text evidence="5">The sequence shown here is derived from an EMBL/GenBank/DDBJ whole genome shotgun (WGS) entry which is preliminary data.</text>
</comment>
<feature type="domain" description="Carboxylesterase type B" evidence="4">
    <location>
        <begin position="5"/>
        <end position="355"/>
    </location>
</feature>
<dbReference type="EC" id="3.1.1.-" evidence="3"/>
<dbReference type="PANTHER" id="PTHR11559">
    <property type="entry name" value="CARBOXYLESTERASE"/>
    <property type="match status" value="1"/>
</dbReference>
<evidence type="ECO:0000313" key="6">
    <source>
        <dbReference type="Proteomes" id="UP000626109"/>
    </source>
</evidence>
<dbReference type="InterPro" id="IPR002018">
    <property type="entry name" value="CarbesteraseB"/>
</dbReference>
<dbReference type="PROSITE" id="PS00122">
    <property type="entry name" value="CARBOXYLESTERASE_B_1"/>
    <property type="match status" value="1"/>
</dbReference>
<reference evidence="5" key="1">
    <citation type="submission" date="2021-02" db="EMBL/GenBank/DDBJ databases">
        <authorList>
            <person name="Dougan E. K."/>
            <person name="Rhodes N."/>
            <person name="Thang M."/>
            <person name="Chan C."/>
        </authorList>
    </citation>
    <scope>NUCLEOTIDE SEQUENCE</scope>
</reference>
<dbReference type="Gene3D" id="3.40.50.1820">
    <property type="entry name" value="alpha/beta hydrolase"/>
    <property type="match status" value="1"/>
</dbReference>
<dbReference type="Proteomes" id="UP000626109">
    <property type="component" value="Unassembled WGS sequence"/>
</dbReference>
<evidence type="ECO:0000256" key="3">
    <source>
        <dbReference type="RuleBase" id="RU361235"/>
    </source>
</evidence>
<accession>A0A813LQM8</accession>
<evidence type="ECO:0000256" key="2">
    <source>
        <dbReference type="ARBA" id="ARBA00022801"/>
    </source>
</evidence>
<gene>
    <name evidence="5" type="ORF">PGLA2088_LOCUS47600</name>
</gene>
<sequence>AGLSTGNFGLLDTQSGLRWVQREIRNFGGDPSKVVIHGQSSGAMLVELHLVMPGSRSLLAGLVSQSGGLSASALASGLRTSRAIGRELGCDPKELKACLQRAPGLNLTSKTYAYSSLALQAGAPMWMVLGTQCHLTYLRKPQSVGQSKQVRTGAVGALVTASVLQPLAVADYQKKQVQGMVGHKALHKALELYPVDHRNLVQNVNSLGSLSSDRNLCDIRRRLSLVNKFHPGHAYMYRFNYYYQSNANCSAEPNYHPSFLGSVHEDEVTFVMGQPIFMFQGACCGRWGSKLQREPCEQIDACVSCWNPDFGEGYHAYFDEKEWAFSQLVGGFWATFAAKGSPNGDQGVEAWPRFEGGEPVTKNIVLDADLPGQHATE</sequence>
<proteinExistence type="inferred from homology"/>
<feature type="non-terminal residue" evidence="5">
    <location>
        <position position="1"/>
    </location>
</feature>